<evidence type="ECO:0000313" key="2">
    <source>
        <dbReference type="EMBL" id="KAB2332603.1"/>
    </source>
</evidence>
<feature type="transmembrane region" description="Helical" evidence="1">
    <location>
        <begin position="145"/>
        <end position="164"/>
    </location>
</feature>
<feature type="transmembrane region" description="Helical" evidence="1">
    <location>
        <begin position="63"/>
        <end position="83"/>
    </location>
</feature>
<feature type="transmembrane region" description="Helical" evidence="1">
    <location>
        <begin position="200"/>
        <end position="221"/>
    </location>
</feature>
<organism evidence="2 3">
    <name type="scientific">Bacillus mesophilum</name>
    <dbReference type="NCBI Taxonomy" id="1071718"/>
    <lineage>
        <taxon>Bacteria</taxon>
        <taxon>Bacillati</taxon>
        <taxon>Bacillota</taxon>
        <taxon>Bacilli</taxon>
        <taxon>Bacillales</taxon>
        <taxon>Bacillaceae</taxon>
        <taxon>Bacillus</taxon>
    </lineage>
</organism>
<keyword evidence="1" id="KW-0472">Membrane</keyword>
<proteinExistence type="predicted"/>
<dbReference type="AlphaFoldDB" id="A0A7V7RLD7"/>
<evidence type="ECO:0000313" key="3">
    <source>
        <dbReference type="Proteomes" id="UP000441354"/>
    </source>
</evidence>
<feature type="transmembrane region" description="Helical" evidence="1">
    <location>
        <begin position="233"/>
        <end position="248"/>
    </location>
</feature>
<feature type="transmembrane region" description="Helical" evidence="1">
    <location>
        <begin position="443"/>
        <end position="463"/>
    </location>
</feature>
<feature type="transmembrane region" description="Helical" evidence="1">
    <location>
        <begin position="278"/>
        <end position="295"/>
    </location>
</feature>
<sequence>MRIKNLKTFNIYMFILLISPLSCLIILYDSKPNGYNNLWVLPLIFLVLSLITVNVLKNLADNITLSVIYFGYFIRFVITPLFLSLGNYTTVFNTLVDLNIQYAIIFMVYEIIIVFLCIEFYLIINKNVKKYKNKRIEINSKNYKNINLMFIILTLFCISIYLYIPEIGKYYTSFFSNNTDALKLDYDFDNIASRGSIDRILNTLFVFIFNIFRYIIPVYLLQLIYLKLRPSRFKFILSIIICLSPFLIVSESNIQPFFGLLFNILMMLKLYPSKSRKIIATIGILGVVGLVGMVIEKILSFGNWQGTSGVASIALTLNAYFPGVGNVAAAYNVDVTNKLITFVSDLVRTIPFNGTLFPGVSTEINTTSMYNTSNYVTGQIIPNISYTSYYLGVVLSPIIPVILSLYALKMHKKANLNKDFWIYFFYIFVSIRIALIPTLYNPIAFFSILFSQILPLGLFCLFINRSKFANRNIAK</sequence>
<comment type="caution">
    <text evidence="2">The sequence shown here is derived from an EMBL/GenBank/DDBJ whole genome shotgun (WGS) entry which is preliminary data.</text>
</comment>
<feature type="transmembrane region" description="Helical" evidence="1">
    <location>
        <begin position="420"/>
        <end position="437"/>
    </location>
</feature>
<feature type="transmembrane region" description="Helical" evidence="1">
    <location>
        <begin position="389"/>
        <end position="408"/>
    </location>
</feature>
<dbReference type="RefSeq" id="WP_151573902.1">
    <property type="nucleotide sequence ID" value="NZ_WBOT01000003.1"/>
</dbReference>
<keyword evidence="1" id="KW-0812">Transmembrane</keyword>
<name>A0A7V7RLD7_9BACI</name>
<dbReference type="Proteomes" id="UP000441354">
    <property type="component" value="Unassembled WGS sequence"/>
</dbReference>
<evidence type="ECO:0000256" key="1">
    <source>
        <dbReference type="SAM" id="Phobius"/>
    </source>
</evidence>
<dbReference type="EMBL" id="WBOT01000003">
    <property type="protein sequence ID" value="KAB2332603.1"/>
    <property type="molecule type" value="Genomic_DNA"/>
</dbReference>
<keyword evidence="1" id="KW-1133">Transmembrane helix</keyword>
<reference evidence="2 3" key="1">
    <citation type="journal article" date="2014" name="Arch. Microbiol.">
        <title>Bacillus mesophilum sp. nov., strain IITR-54T, a novel 4-chlorobiphenyl dechlorinating bacterium.</title>
        <authorList>
            <person name="Manickam N."/>
            <person name="Singh N.K."/>
            <person name="Bajaj A."/>
            <person name="Kumar R.M."/>
            <person name="Kaur G."/>
            <person name="Kaur N."/>
            <person name="Bala M."/>
            <person name="Kumar A."/>
            <person name="Mayilraj S."/>
        </authorList>
    </citation>
    <scope>NUCLEOTIDE SEQUENCE [LARGE SCALE GENOMIC DNA]</scope>
    <source>
        <strain evidence="2 3">IITR-54</strain>
    </source>
</reference>
<accession>A0A7V7RLD7</accession>
<gene>
    <name evidence="2" type="ORF">F7732_10955</name>
</gene>
<feature type="transmembrane region" description="Helical" evidence="1">
    <location>
        <begin position="39"/>
        <end position="56"/>
    </location>
</feature>
<protein>
    <submittedName>
        <fullName evidence="2">Oligosaccharide repeat unit polymerase</fullName>
    </submittedName>
</protein>
<feature type="transmembrane region" description="Helical" evidence="1">
    <location>
        <begin position="103"/>
        <end position="124"/>
    </location>
</feature>
<keyword evidence="3" id="KW-1185">Reference proteome</keyword>
<feature type="transmembrane region" description="Helical" evidence="1">
    <location>
        <begin position="254"/>
        <end position="271"/>
    </location>
</feature>
<feature type="transmembrane region" description="Helical" evidence="1">
    <location>
        <begin position="9"/>
        <end position="27"/>
    </location>
</feature>